<reference evidence="7" key="1">
    <citation type="submission" date="2022-07" db="EMBL/GenBank/DDBJ databases">
        <title>Chromosome-level genome of Muraenolepis orangiensis.</title>
        <authorList>
            <person name="Kim J."/>
        </authorList>
    </citation>
    <scope>NUCLEOTIDE SEQUENCE</scope>
    <source>
        <strain evidence="7">KU_S4_2022</strain>
        <tissue evidence="7">Muscle</tissue>
    </source>
</reference>
<dbReference type="OrthoDB" id="413520at2759"/>
<sequence>MHVLKMDTGFTNMNCTLGCWTRMCADRGVLSGPGCVQTEGSSLDRMCADRGVLSGPGCVQTEGSSLDRDVCRQRGPLWTGMCADRGVLSGPGCVQTEGSSLDRDVCRQRGPLWTGMCADRGVLSGPGCVQTEGPLWTGMCADRGSSLDRDVCRQRGPLWTGMCADRGVLSGPGCVQTEGSSLDRDVAICADVKEVLLSDGNEKAIHNVRQVIQRNREAGVLGSTHVSARVVRWDSEADVSALEGHFDIVIQVFWGMALVFAPRRRDTLAVFCGLAQEAGLCVSQHQQYDSQVWDVHLKMQDEGKDAYDDNIHYPILLTLTKGLQPPPLGHA</sequence>
<dbReference type="GO" id="GO:0005634">
    <property type="term" value="C:nucleus"/>
    <property type="evidence" value="ECO:0007669"/>
    <property type="project" value="UniProtKB-SubCell"/>
</dbReference>
<dbReference type="GO" id="GO:0032259">
    <property type="term" value="P:methylation"/>
    <property type="evidence" value="ECO:0007669"/>
    <property type="project" value="UniProtKB-KW"/>
</dbReference>
<evidence type="ECO:0000313" key="7">
    <source>
        <dbReference type="EMBL" id="KAJ3609950.1"/>
    </source>
</evidence>
<evidence type="ECO:0000256" key="1">
    <source>
        <dbReference type="ARBA" id="ARBA00004123"/>
    </source>
</evidence>
<dbReference type="InterPro" id="IPR025800">
    <property type="entry name" value="CaM-Lys-N-MeTrfase"/>
</dbReference>
<accession>A0A9Q0EQU5</accession>
<dbReference type="GO" id="GO:0005737">
    <property type="term" value="C:cytoplasm"/>
    <property type="evidence" value="ECO:0007669"/>
    <property type="project" value="UniProtKB-SubCell"/>
</dbReference>
<dbReference type="EMBL" id="JANIIK010000038">
    <property type="protein sequence ID" value="KAJ3609950.1"/>
    <property type="molecule type" value="Genomic_DNA"/>
</dbReference>
<comment type="caution">
    <text evidence="7">The sequence shown here is derived from an EMBL/GenBank/DDBJ whole genome shotgun (WGS) entry which is preliminary data.</text>
</comment>
<keyword evidence="4" id="KW-0489">Methyltransferase</keyword>
<gene>
    <name evidence="7" type="ORF">NHX12_022044</name>
</gene>
<evidence type="ECO:0000256" key="3">
    <source>
        <dbReference type="ARBA" id="ARBA00022490"/>
    </source>
</evidence>
<evidence type="ECO:0000256" key="4">
    <source>
        <dbReference type="ARBA" id="ARBA00022603"/>
    </source>
</evidence>
<feature type="non-terminal residue" evidence="7">
    <location>
        <position position="1"/>
    </location>
</feature>
<organism evidence="7 8">
    <name type="scientific">Muraenolepis orangiensis</name>
    <name type="common">Patagonian moray cod</name>
    <dbReference type="NCBI Taxonomy" id="630683"/>
    <lineage>
        <taxon>Eukaryota</taxon>
        <taxon>Metazoa</taxon>
        <taxon>Chordata</taxon>
        <taxon>Craniata</taxon>
        <taxon>Vertebrata</taxon>
        <taxon>Euteleostomi</taxon>
        <taxon>Actinopterygii</taxon>
        <taxon>Neopterygii</taxon>
        <taxon>Teleostei</taxon>
        <taxon>Neoteleostei</taxon>
        <taxon>Acanthomorphata</taxon>
        <taxon>Zeiogadaria</taxon>
        <taxon>Gadariae</taxon>
        <taxon>Gadiformes</taxon>
        <taxon>Muraenolepidoidei</taxon>
        <taxon>Muraenolepididae</taxon>
        <taxon>Muraenolepis</taxon>
    </lineage>
</organism>
<dbReference type="PANTHER" id="PTHR13539">
    <property type="entry name" value="CALMODULIN-LYSINE N-METHYLTRANSFERASE"/>
    <property type="match status" value="1"/>
</dbReference>
<evidence type="ECO:0000256" key="2">
    <source>
        <dbReference type="ARBA" id="ARBA00004496"/>
    </source>
</evidence>
<keyword evidence="5" id="KW-0808">Transferase</keyword>
<dbReference type="AlphaFoldDB" id="A0A9Q0EQU5"/>
<dbReference type="InterPro" id="IPR029063">
    <property type="entry name" value="SAM-dependent_MTases_sf"/>
</dbReference>
<keyword evidence="6" id="KW-0539">Nucleus</keyword>
<dbReference type="Gene3D" id="3.40.50.150">
    <property type="entry name" value="Vaccinia Virus protein VP39"/>
    <property type="match status" value="2"/>
</dbReference>
<protein>
    <submittedName>
        <fullName evidence="7">Uncharacterized protein</fullName>
    </submittedName>
</protein>
<comment type="subcellular location">
    <subcellularLocation>
        <location evidence="2">Cytoplasm</location>
    </subcellularLocation>
    <subcellularLocation>
        <location evidence="1">Nucleus</location>
    </subcellularLocation>
</comment>
<proteinExistence type="predicted"/>
<dbReference type="Proteomes" id="UP001148018">
    <property type="component" value="Unassembled WGS sequence"/>
</dbReference>
<dbReference type="GO" id="GO:0018025">
    <property type="term" value="F:calmodulin-lysine N-methyltransferase activity"/>
    <property type="evidence" value="ECO:0007669"/>
    <property type="project" value="InterPro"/>
</dbReference>
<evidence type="ECO:0000313" key="8">
    <source>
        <dbReference type="Proteomes" id="UP001148018"/>
    </source>
</evidence>
<keyword evidence="3" id="KW-0963">Cytoplasm</keyword>
<keyword evidence="8" id="KW-1185">Reference proteome</keyword>
<dbReference type="PANTHER" id="PTHR13539:SF3">
    <property type="entry name" value="CALMODULIN-LYSINE N-METHYLTRANSFERASE"/>
    <property type="match status" value="1"/>
</dbReference>
<name>A0A9Q0EQU5_9TELE</name>
<evidence type="ECO:0000256" key="5">
    <source>
        <dbReference type="ARBA" id="ARBA00022679"/>
    </source>
</evidence>
<evidence type="ECO:0000256" key="6">
    <source>
        <dbReference type="ARBA" id="ARBA00023242"/>
    </source>
</evidence>